<dbReference type="InterPro" id="IPR050173">
    <property type="entry name" value="ABC_transporter_C-like"/>
</dbReference>
<name>A0ABR0M8E4_9PEZI</name>
<dbReference type="SUPFAM" id="SSF52540">
    <property type="entry name" value="P-loop containing nucleoside triphosphate hydrolases"/>
    <property type="match status" value="1"/>
</dbReference>
<dbReference type="PANTHER" id="PTHR24223">
    <property type="entry name" value="ATP-BINDING CASSETTE SUB-FAMILY C"/>
    <property type="match status" value="1"/>
</dbReference>
<gene>
    <name evidence="3" type="primary">YCF1_2</name>
    <name evidence="3" type="ORF">LTR16_003737</name>
</gene>
<keyword evidence="4" id="KW-1185">Reference proteome</keyword>
<evidence type="ECO:0000256" key="2">
    <source>
        <dbReference type="ARBA" id="ARBA00022840"/>
    </source>
</evidence>
<dbReference type="Gene3D" id="3.40.50.300">
    <property type="entry name" value="P-loop containing nucleotide triphosphate hydrolases"/>
    <property type="match status" value="1"/>
</dbReference>
<accession>A0ABR0M8E4</accession>
<organism evidence="3 4">
    <name type="scientific">Cryomyces antarcticus</name>
    <dbReference type="NCBI Taxonomy" id="329879"/>
    <lineage>
        <taxon>Eukaryota</taxon>
        <taxon>Fungi</taxon>
        <taxon>Dikarya</taxon>
        <taxon>Ascomycota</taxon>
        <taxon>Pezizomycotina</taxon>
        <taxon>Dothideomycetes</taxon>
        <taxon>Dothideomycetes incertae sedis</taxon>
        <taxon>Cryomyces</taxon>
    </lineage>
</organism>
<evidence type="ECO:0000313" key="3">
    <source>
        <dbReference type="EMBL" id="KAK5287570.1"/>
    </source>
</evidence>
<evidence type="ECO:0000313" key="4">
    <source>
        <dbReference type="Proteomes" id="UP001357485"/>
    </source>
</evidence>
<dbReference type="EMBL" id="JAVRRA010000424">
    <property type="protein sequence ID" value="KAK5287570.1"/>
    <property type="molecule type" value="Genomic_DNA"/>
</dbReference>
<dbReference type="PANTHER" id="PTHR24223:SF399">
    <property type="entry name" value="ABC TRANSPORTER ATNG"/>
    <property type="match status" value="1"/>
</dbReference>
<proteinExistence type="predicted"/>
<evidence type="ECO:0000256" key="1">
    <source>
        <dbReference type="ARBA" id="ARBA00022741"/>
    </source>
</evidence>
<dbReference type="Proteomes" id="UP001357485">
    <property type="component" value="Unassembled WGS sequence"/>
</dbReference>
<dbReference type="GO" id="GO:0005524">
    <property type="term" value="F:ATP binding"/>
    <property type="evidence" value="ECO:0007669"/>
    <property type="project" value="UniProtKB-KW"/>
</dbReference>
<keyword evidence="2 3" id="KW-0067">ATP-binding</keyword>
<comment type="caution">
    <text evidence="3">The sequence shown here is derived from an EMBL/GenBank/DDBJ whole genome shotgun (WGS) entry which is preliminary data.</text>
</comment>
<dbReference type="InterPro" id="IPR027417">
    <property type="entry name" value="P-loop_NTPase"/>
</dbReference>
<keyword evidence="1" id="KW-0547">Nucleotide-binding</keyword>
<protein>
    <submittedName>
        <fullName evidence="3">ATP-binding cassette glutathione S-conjugate transporter ycf1</fullName>
    </submittedName>
</protein>
<reference evidence="3 4" key="1">
    <citation type="submission" date="2023-08" db="EMBL/GenBank/DDBJ databases">
        <title>Black Yeasts Isolated from many extreme environments.</title>
        <authorList>
            <person name="Coleine C."/>
            <person name="Stajich J.E."/>
            <person name="Selbmann L."/>
        </authorList>
    </citation>
    <scope>NUCLEOTIDE SEQUENCE [LARGE SCALE GENOMIC DNA]</scope>
    <source>
        <strain evidence="3 4">CCFEE 536</strain>
    </source>
</reference>
<sequence length="156" mass="17157">MTAALDELQLLLKLQDAAGSGQSALDLRLVNAEELLSQGEQQLFCLARAMLMEGNIVVLEECTGGVDIATEELIQQILRRPPFSDRTIIAIAHRLDTILDFDRVVVMNAGRIVENDNPRILIKTEGSLFRALVESQGAAQPQPANKRYQVGCSITR</sequence>